<dbReference type="GO" id="GO:0008270">
    <property type="term" value="F:zinc ion binding"/>
    <property type="evidence" value="ECO:0007669"/>
    <property type="project" value="UniProtKB-KW"/>
</dbReference>
<dbReference type="PROSITE" id="PS50089">
    <property type="entry name" value="ZF_RING_2"/>
    <property type="match status" value="1"/>
</dbReference>
<evidence type="ECO:0000256" key="1">
    <source>
        <dbReference type="PROSITE-ProRule" id="PRU00175"/>
    </source>
</evidence>
<reference evidence="4" key="1">
    <citation type="submission" date="2014-09" db="EMBL/GenBank/DDBJ databases">
        <authorList>
            <person name="Magalhaes I.L.F."/>
            <person name="Oliveira U."/>
            <person name="Santos F.R."/>
            <person name="Vidigal T.H.D.A."/>
            <person name="Brescovit A.D."/>
            <person name="Santos A.J."/>
        </authorList>
    </citation>
    <scope>NUCLEOTIDE SEQUENCE</scope>
    <source>
        <tissue evidence="4">Shoot tissue taken approximately 20 cm above the soil surface</tissue>
    </source>
</reference>
<dbReference type="PANTHER" id="PTHR22765">
    <property type="entry name" value="RING FINGER AND PROTEASE ASSOCIATED DOMAIN-CONTAINING"/>
    <property type="match status" value="1"/>
</dbReference>
<proteinExistence type="predicted"/>
<evidence type="ECO:0000259" key="3">
    <source>
        <dbReference type="PROSITE" id="PS50089"/>
    </source>
</evidence>
<dbReference type="Pfam" id="PF13639">
    <property type="entry name" value="zf-RING_2"/>
    <property type="match status" value="1"/>
</dbReference>
<protein>
    <recommendedName>
        <fullName evidence="3">RING-type domain-containing protein</fullName>
    </recommendedName>
</protein>
<sequence>MEGRWSAQRLLPPWESRNGDAGRSLFSYKTSAGHPHLLLSLPSNLTQVVTGQSLATRRPAMPATGPARLLAALAAYWSCWRKRRAAPAGEPRVTSSPPRAQLPQPPAETHVAGAGGQGEHSGAVTGGDVPEHSRAVTGREESCRLCSTGDGPEGGERLHMLKCGHSFHRRCIRRWVQVNRACPVCKAIYRVLPGDIHSDRKGRTPVHRLSRMDDPEVGRSSSFHV</sequence>
<dbReference type="InterPro" id="IPR051826">
    <property type="entry name" value="E3_ubiquitin-ligase_domain"/>
</dbReference>
<dbReference type="EMBL" id="GBRH01280586">
    <property type="protein sequence ID" value="JAD17309.1"/>
    <property type="molecule type" value="Transcribed_RNA"/>
</dbReference>
<feature type="region of interest" description="Disordered" evidence="2">
    <location>
        <begin position="196"/>
        <end position="225"/>
    </location>
</feature>
<feature type="compositionally biased region" description="Basic and acidic residues" evidence="2">
    <location>
        <begin position="129"/>
        <end position="143"/>
    </location>
</feature>
<dbReference type="AlphaFoldDB" id="A0A0A8XTJ3"/>
<dbReference type="GO" id="GO:0061630">
    <property type="term" value="F:ubiquitin protein ligase activity"/>
    <property type="evidence" value="ECO:0007669"/>
    <property type="project" value="TreeGrafter"/>
</dbReference>
<evidence type="ECO:0000313" key="4">
    <source>
        <dbReference type="EMBL" id="JAD17309.1"/>
    </source>
</evidence>
<evidence type="ECO:0000256" key="2">
    <source>
        <dbReference type="SAM" id="MobiDB-lite"/>
    </source>
</evidence>
<dbReference type="GO" id="GO:0006511">
    <property type="term" value="P:ubiquitin-dependent protein catabolic process"/>
    <property type="evidence" value="ECO:0007669"/>
    <property type="project" value="TreeGrafter"/>
</dbReference>
<keyword evidence="1" id="KW-0863">Zinc-finger</keyword>
<dbReference type="SUPFAM" id="SSF57850">
    <property type="entry name" value="RING/U-box"/>
    <property type="match status" value="1"/>
</dbReference>
<name>A0A0A8XTJ3_ARUDO</name>
<keyword evidence="1" id="KW-0479">Metal-binding</keyword>
<dbReference type="InterPro" id="IPR013083">
    <property type="entry name" value="Znf_RING/FYVE/PHD"/>
</dbReference>
<accession>A0A0A8XTJ3</accession>
<keyword evidence="1" id="KW-0862">Zinc</keyword>
<dbReference type="InterPro" id="IPR001841">
    <property type="entry name" value="Znf_RING"/>
</dbReference>
<reference evidence="4" key="2">
    <citation type="journal article" date="2015" name="Data Brief">
        <title>Shoot transcriptome of the giant reed, Arundo donax.</title>
        <authorList>
            <person name="Barrero R.A."/>
            <person name="Guerrero F.D."/>
            <person name="Moolhuijzen P."/>
            <person name="Goolsby J.A."/>
            <person name="Tidwell J."/>
            <person name="Bellgard S.E."/>
            <person name="Bellgard M.I."/>
        </authorList>
    </citation>
    <scope>NUCLEOTIDE SEQUENCE</scope>
    <source>
        <tissue evidence="4">Shoot tissue taken approximately 20 cm above the soil surface</tissue>
    </source>
</reference>
<dbReference type="Gene3D" id="3.30.40.10">
    <property type="entry name" value="Zinc/RING finger domain, C3HC4 (zinc finger)"/>
    <property type="match status" value="1"/>
</dbReference>
<feature type="region of interest" description="Disordered" evidence="2">
    <location>
        <begin position="87"/>
        <end position="149"/>
    </location>
</feature>
<feature type="domain" description="RING-type" evidence="3">
    <location>
        <begin position="143"/>
        <end position="186"/>
    </location>
</feature>
<dbReference type="SMART" id="SM00184">
    <property type="entry name" value="RING"/>
    <property type="match status" value="1"/>
</dbReference>
<organism evidence="4">
    <name type="scientific">Arundo donax</name>
    <name type="common">Giant reed</name>
    <name type="synonym">Donax arundinaceus</name>
    <dbReference type="NCBI Taxonomy" id="35708"/>
    <lineage>
        <taxon>Eukaryota</taxon>
        <taxon>Viridiplantae</taxon>
        <taxon>Streptophyta</taxon>
        <taxon>Embryophyta</taxon>
        <taxon>Tracheophyta</taxon>
        <taxon>Spermatophyta</taxon>
        <taxon>Magnoliopsida</taxon>
        <taxon>Liliopsida</taxon>
        <taxon>Poales</taxon>
        <taxon>Poaceae</taxon>
        <taxon>PACMAD clade</taxon>
        <taxon>Arundinoideae</taxon>
        <taxon>Arundineae</taxon>
        <taxon>Arundo</taxon>
    </lineage>
</organism>